<protein>
    <submittedName>
        <fullName evidence="1">RCG59929</fullName>
    </submittedName>
</protein>
<accession>A6HQN2</accession>
<dbReference type="AlphaFoldDB" id="A6HQN2"/>
<feature type="non-terminal residue" evidence="1">
    <location>
        <position position="46"/>
    </location>
</feature>
<dbReference type="Proteomes" id="UP000234681">
    <property type="component" value="Chromosome 7"/>
</dbReference>
<gene>
    <name evidence="1" type="ORF">rCG_59929</name>
</gene>
<dbReference type="EMBL" id="CH473950">
    <property type="protein sequence ID" value="EDM16540.1"/>
    <property type="molecule type" value="Genomic_DNA"/>
</dbReference>
<evidence type="ECO:0000313" key="1">
    <source>
        <dbReference type="EMBL" id="EDM16540.1"/>
    </source>
</evidence>
<evidence type="ECO:0000313" key="2">
    <source>
        <dbReference type="Proteomes" id="UP000234681"/>
    </source>
</evidence>
<organism evidence="1 2">
    <name type="scientific">Rattus norvegicus</name>
    <name type="common">Rat</name>
    <dbReference type="NCBI Taxonomy" id="10116"/>
    <lineage>
        <taxon>Eukaryota</taxon>
        <taxon>Metazoa</taxon>
        <taxon>Chordata</taxon>
        <taxon>Craniata</taxon>
        <taxon>Vertebrata</taxon>
        <taxon>Euteleostomi</taxon>
        <taxon>Mammalia</taxon>
        <taxon>Eutheria</taxon>
        <taxon>Euarchontoglires</taxon>
        <taxon>Glires</taxon>
        <taxon>Rodentia</taxon>
        <taxon>Myomorpha</taxon>
        <taxon>Muroidea</taxon>
        <taxon>Muridae</taxon>
        <taxon>Murinae</taxon>
        <taxon>Rattus</taxon>
    </lineage>
</organism>
<name>A6HQN2_RAT</name>
<sequence length="46" mass="5061">MTLSEIVILHVICGLSQPLSSLETFRPLEEKRVRPVWLQTGGGTAP</sequence>
<proteinExistence type="predicted"/>
<reference evidence="1 2" key="1">
    <citation type="submission" date="2005-09" db="EMBL/GenBank/DDBJ databases">
        <authorList>
            <person name="Mural R.J."/>
            <person name="Li P.W."/>
            <person name="Adams M.D."/>
            <person name="Amanatides P.G."/>
            <person name="Baden-Tillson H."/>
            <person name="Barnstead M."/>
            <person name="Chin S.H."/>
            <person name="Dew I."/>
            <person name="Evans C.A."/>
            <person name="Ferriera S."/>
            <person name="Flanigan M."/>
            <person name="Fosler C."/>
            <person name="Glodek A."/>
            <person name="Gu Z."/>
            <person name="Holt R.A."/>
            <person name="Jennings D."/>
            <person name="Kraft C.L."/>
            <person name="Lu F."/>
            <person name="Nguyen T."/>
            <person name="Nusskern D.R."/>
            <person name="Pfannkoch C.M."/>
            <person name="Sitter C."/>
            <person name="Sutton G.G."/>
            <person name="Venter J.C."/>
            <person name="Wang Z."/>
            <person name="Woodage T."/>
            <person name="Zheng X.H."/>
            <person name="Zhong F."/>
        </authorList>
    </citation>
    <scope>NUCLEOTIDE SEQUENCE [LARGE SCALE GENOMIC DNA]</scope>
    <source>
        <strain>BN</strain>
        <strain evidence="2">Sprague-Dawley</strain>
    </source>
</reference>